<organism evidence="3 4">
    <name type="scientific">Plectus sambesii</name>
    <dbReference type="NCBI Taxonomy" id="2011161"/>
    <lineage>
        <taxon>Eukaryota</taxon>
        <taxon>Metazoa</taxon>
        <taxon>Ecdysozoa</taxon>
        <taxon>Nematoda</taxon>
        <taxon>Chromadorea</taxon>
        <taxon>Plectida</taxon>
        <taxon>Plectina</taxon>
        <taxon>Plectoidea</taxon>
        <taxon>Plectidae</taxon>
        <taxon>Plectus</taxon>
    </lineage>
</organism>
<feature type="compositionally biased region" description="Basic and acidic residues" evidence="2">
    <location>
        <begin position="293"/>
        <end position="302"/>
    </location>
</feature>
<dbReference type="InterPro" id="IPR007590">
    <property type="entry name" value="Saf4/Yju2"/>
</dbReference>
<sequence>MGERKGQNFYYPPDFDPKKHGSLNGYHGTHALRERASKIHLGILVIRFEMPFNVWCLGCNNHVAMGVRYNAEKKKVGMYYSTPIYEFRMKCHLCDNYYTIRTDPKNFDYEMVEGLRRQEKRYDPTTIEQVAAVDRAFGQKLASDAMFKLEHGDVDKAKAKDAAPHLQQLEYLQDRLRDDFTANQVLRQALRSRKKELKVQSDVDDALRKKSSLSIQLLPETEEDRKMAALLAQYRTVKSFDEKQEDKRKEIINRPIFAKASTSASAVSSPTKTANAPLAEVKKTLVQSAYRKRANEATKTDQKLLSSPLVRRKRKIDESQLTSDDGKKKKKSAATVEDRDVKETPSTSLSSNPLGDLASAYGSDSDASS</sequence>
<dbReference type="PANTHER" id="PTHR12111:SF2">
    <property type="entry name" value="SPLICING FACTOR YJU2B-RELATED"/>
    <property type="match status" value="1"/>
</dbReference>
<reference evidence="4" key="1">
    <citation type="submission" date="2022-11" db="UniProtKB">
        <authorList>
            <consortium name="WormBaseParasite"/>
        </authorList>
    </citation>
    <scope>IDENTIFICATION</scope>
</reference>
<dbReference type="PANTHER" id="PTHR12111">
    <property type="entry name" value="SPLICING FACTOR YJU2"/>
    <property type="match status" value="1"/>
</dbReference>
<feature type="compositionally biased region" description="Polar residues" evidence="2">
    <location>
        <begin position="344"/>
        <end position="353"/>
    </location>
</feature>
<proteinExistence type="inferred from homology"/>
<keyword evidence="3" id="KW-1185">Reference proteome</keyword>
<feature type="region of interest" description="Disordered" evidence="2">
    <location>
        <begin position="293"/>
        <end position="369"/>
    </location>
</feature>
<accession>A0A914WAX7</accession>
<evidence type="ECO:0000256" key="1">
    <source>
        <dbReference type="ARBA" id="ARBA00005595"/>
    </source>
</evidence>
<evidence type="ECO:0000313" key="4">
    <source>
        <dbReference type="WBParaSite" id="PSAMB.scaffold3724size17121.g22341.t1"/>
    </source>
</evidence>
<dbReference type="GO" id="GO:0071014">
    <property type="term" value="C:post-mRNA release spliceosomal complex"/>
    <property type="evidence" value="ECO:0007669"/>
    <property type="project" value="TreeGrafter"/>
</dbReference>
<comment type="similarity">
    <text evidence="1">Belongs to the CWC16 family.</text>
</comment>
<dbReference type="Pfam" id="PF04502">
    <property type="entry name" value="Saf4_Yju2"/>
    <property type="match status" value="1"/>
</dbReference>
<dbReference type="WBParaSite" id="PSAMB.scaffold3724size17121.g22341.t1">
    <property type="protein sequence ID" value="PSAMB.scaffold3724size17121.g22341.t1"/>
    <property type="gene ID" value="PSAMB.scaffold3724size17121.g22341"/>
</dbReference>
<dbReference type="AlphaFoldDB" id="A0A914WAX7"/>
<dbReference type="Proteomes" id="UP000887566">
    <property type="component" value="Unplaced"/>
</dbReference>
<evidence type="ECO:0000256" key="2">
    <source>
        <dbReference type="SAM" id="MobiDB-lite"/>
    </source>
</evidence>
<dbReference type="GO" id="GO:0005684">
    <property type="term" value="C:U2-type spliceosomal complex"/>
    <property type="evidence" value="ECO:0007669"/>
    <property type="project" value="TreeGrafter"/>
</dbReference>
<protein>
    <submittedName>
        <fullName evidence="4">Coiled-coil domain-containing protein 130</fullName>
    </submittedName>
</protein>
<dbReference type="GO" id="GO:0000398">
    <property type="term" value="P:mRNA splicing, via spliceosome"/>
    <property type="evidence" value="ECO:0007669"/>
    <property type="project" value="InterPro"/>
</dbReference>
<feature type="compositionally biased region" description="Low complexity" evidence="2">
    <location>
        <begin position="356"/>
        <end position="369"/>
    </location>
</feature>
<evidence type="ECO:0000313" key="3">
    <source>
        <dbReference type="Proteomes" id="UP000887566"/>
    </source>
</evidence>
<name>A0A914WAX7_9BILA</name>